<dbReference type="PANTHER" id="PTHR44329:SF214">
    <property type="entry name" value="PROTEIN KINASE DOMAIN-CONTAINING PROTEIN"/>
    <property type="match status" value="1"/>
</dbReference>
<dbReference type="STRING" id="1051891.A0A0C3QDP9"/>
<dbReference type="InterPro" id="IPR001245">
    <property type="entry name" value="Ser-Thr/Tyr_kinase_cat_dom"/>
</dbReference>
<dbReference type="Proteomes" id="UP000054248">
    <property type="component" value="Unassembled WGS sequence"/>
</dbReference>
<dbReference type="SUPFAM" id="SSF56112">
    <property type="entry name" value="Protein kinase-like (PK-like)"/>
    <property type="match status" value="1"/>
</dbReference>
<dbReference type="OrthoDB" id="3236809at2759"/>
<name>A0A0C3QDP9_9AGAM</name>
<reference evidence="3" key="2">
    <citation type="submission" date="2015-01" db="EMBL/GenBank/DDBJ databases">
        <title>Evolutionary Origins and Diversification of the Mycorrhizal Mutualists.</title>
        <authorList>
            <consortium name="DOE Joint Genome Institute"/>
            <consortium name="Mycorrhizal Genomics Consortium"/>
            <person name="Kohler A."/>
            <person name="Kuo A."/>
            <person name="Nagy L.G."/>
            <person name="Floudas D."/>
            <person name="Copeland A."/>
            <person name="Barry K.W."/>
            <person name="Cichocki N."/>
            <person name="Veneault-Fourrey C."/>
            <person name="LaButti K."/>
            <person name="Lindquist E.A."/>
            <person name="Lipzen A."/>
            <person name="Lundell T."/>
            <person name="Morin E."/>
            <person name="Murat C."/>
            <person name="Riley R."/>
            <person name="Ohm R."/>
            <person name="Sun H."/>
            <person name="Tunlid A."/>
            <person name="Henrissat B."/>
            <person name="Grigoriev I.V."/>
            <person name="Hibbett D.S."/>
            <person name="Martin F."/>
        </authorList>
    </citation>
    <scope>NUCLEOTIDE SEQUENCE [LARGE SCALE GENOMIC DNA]</scope>
    <source>
        <strain evidence="3">MUT 4182</strain>
    </source>
</reference>
<dbReference type="PROSITE" id="PS00108">
    <property type="entry name" value="PROTEIN_KINASE_ST"/>
    <property type="match status" value="1"/>
</dbReference>
<dbReference type="GO" id="GO:0005524">
    <property type="term" value="F:ATP binding"/>
    <property type="evidence" value="ECO:0007669"/>
    <property type="project" value="InterPro"/>
</dbReference>
<organism evidence="2 3">
    <name type="scientific">Tulasnella calospora MUT 4182</name>
    <dbReference type="NCBI Taxonomy" id="1051891"/>
    <lineage>
        <taxon>Eukaryota</taxon>
        <taxon>Fungi</taxon>
        <taxon>Dikarya</taxon>
        <taxon>Basidiomycota</taxon>
        <taxon>Agaricomycotina</taxon>
        <taxon>Agaricomycetes</taxon>
        <taxon>Cantharellales</taxon>
        <taxon>Tulasnellaceae</taxon>
        <taxon>Tulasnella</taxon>
    </lineage>
</organism>
<feature type="domain" description="Protein kinase" evidence="1">
    <location>
        <begin position="1"/>
        <end position="200"/>
    </location>
</feature>
<dbReference type="InterPro" id="IPR008271">
    <property type="entry name" value="Ser/Thr_kinase_AS"/>
</dbReference>
<evidence type="ECO:0000313" key="2">
    <source>
        <dbReference type="EMBL" id="KIO23781.1"/>
    </source>
</evidence>
<feature type="non-terminal residue" evidence="2">
    <location>
        <position position="1"/>
    </location>
</feature>
<dbReference type="AlphaFoldDB" id="A0A0C3QDP9"/>
<keyword evidence="3" id="KW-1185">Reference proteome</keyword>
<dbReference type="HOGENOM" id="CLU_000288_7_18_1"/>
<reference evidence="2 3" key="1">
    <citation type="submission" date="2014-04" db="EMBL/GenBank/DDBJ databases">
        <authorList>
            <consortium name="DOE Joint Genome Institute"/>
            <person name="Kuo A."/>
            <person name="Girlanda M."/>
            <person name="Perotto S."/>
            <person name="Kohler A."/>
            <person name="Nagy L.G."/>
            <person name="Floudas D."/>
            <person name="Copeland A."/>
            <person name="Barry K.W."/>
            <person name="Cichocki N."/>
            <person name="Veneault-Fourrey C."/>
            <person name="LaButti K."/>
            <person name="Lindquist E.A."/>
            <person name="Lipzen A."/>
            <person name="Lundell T."/>
            <person name="Morin E."/>
            <person name="Murat C."/>
            <person name="Sun H."/>
            <person name="Tunlid A."/>
            <person name="Henrissat B."/>
            <person name="Grigoriev I.V."/>
            <person name="Hibbett D.S."/>
            <person name="Martin F."/>
            <person name="Nordberg H.P."/>
            <person name="Cantor M.N."/>
            <person name="Hua S.X."/>
        </authorList>
    </citation>
    <scope>NUCLEOTIDE SEQUENCE [LARGE SCALE GENOMIC DNA]</scope>
    <source>
        <strain evidence="2 3">MUT 4182</strain>
    </source>
</reference>
<dbReference type="Gene3D" id="1.10.510.10">
    <property type="entry name" value="Transferase(Phosphotransferase) domain 1"/>
    <property type="match status" value="1"/>
</dbReference>
<sequence length="200" mass="22280">SFVNELSLMTSLSHPNIIQLVGFVEDVAMGDARIILPWEGNGNVREFLQSGEWDLPERISLIQDTAKGLEYLHSQQPPICHGDLKSLNILVNSSYHAVITDFGSARIRPSIASEEEEEGLMTEVPPQSHEDDDAALTAPEVKFNPSTLDFTLTGPKFSLRWTAPEVLSDGMQDLRSDMWAMGWICWEVSTPIGLRLSTRL</sequence>
<dbReference type="InterPro" id="IPR000719">
    <property type="entry name" value="Prot_kinase_dom"/>
</dbReference>
<dbReference type="InterPro" id="IPR011009">
    <property type="entry name" value="Kinase-like_dom_sf"/>
</dbReference>
<proteinExistence type="predicted"/>
<evidence type="ECO:0000259" key="1">
    <source>
        <dbReference type="PROSITE" id="PS50011"/>
    </source>
</evidence>
<evidence type="ECO:0000313" key="3">
    <source>
        <dbReference type="Proteomes" id="UP000054248"/>
    </source>
</evidence>
<dbReference type="Pfam" id="PF07714">
    <property type="entry name" value="PK_Tyr_Ser-Thr"/>
    <property type="match status" value="2"/>
</dbReference>
<dbReference type="GO" id="GO:0004674">
    <property type="term" value="F:protein serine/threonine kinase activity"/>
    <property type="evidence" value="ECO:0007669"/>
    <property type="project" value="TreeGrafter"/>
</dbReference>
<dbReference type="PANTHER" id="PTHR44329">
    <property type="entry name" value="SERINE/THREONINE-PROTEIN KINASE TNNI3K-RELATED"/>
    <property type="match status" value="1"/>
</dbReference>
<accession>A0A0C3QDP9</accession>
<dbReference type="PROSITE" id="PS50011">
    <property type="entry name" value="PROTEIN_KINASE_DOM"/>
    <property type="match status" value="1"/>
</dbReference>
<dbReference type="InterPro" id="IPR051681">
    <property type="entry name" value="Ser/Thr_Kinases-Pseudokinases"/>
</dbReference>
<protein>
    <recommendedName>
        <fullName evidence="1">Protein kinase domain-containing protein</fullName>
    </recommendedName>
</protein>
<dbReference type="SMART" id="SM00220">
    <property type="entry name" value="S_TKc"/>
    <property type="match status" value="1"/>
</dbReference>
<gene>
    <name evidence="2" type="ORF">M407DRAFT_77738</name>
</gene>
<dbReference type="EMBL" id="KN823076">
    <property type="protein sequence ID" value="KIO23781.1"/>
    <property type="molecule type" value="Genomic_DNA"/>
</dbReference>